<comment type="similarity">
    <text evidence="2">Belongs to the AB hydrolase superfamily. Epoxide hydrolase family.</text>
</comment>
<evidence type="ECO:0000256" key="2">
    <source>
        <dbReference type="ARBA" id="ARBA00038334"/>
    </source>
</evidence>
<dbReference type="InterPro" id="IPR000073">
    <property type="entry name" value="AB_hydrolase_1"/>
</dbReference>
<sequence length="348" mass="40576">MKFDDPSSYTLNEALIRDLKYRYVDITTNEKGEELTRGAVLLVHGYPDTWFTWHKLIERLVQSGYRCIVPSTVGYCGTVVIWFLRIDKESPEDLRRYTRVEIAKDMNALLDYINVSQVFVVGHDWGSLISQRFSALFPNRVKKLAVLSVPYFPPARAKHSIETLIAAGYDLLKYQLVWREDVTINRLDSSEAKLKSFFANLFSYPTDQDTRPACANLQDSGSERWEKEVHPQTAHKSSLLGEHYEWHVEQFRKHGMRGPCSYYKVWEINSELELDVPLGFEMPFMQIIFQGEPIFSNEKKKEYAEASDDLFKTIVVPDGMTHWYMLEKPDLICKYVLEWIQDDVKSTL</sequence>
<protein>
    <submittedName>
        <fullName evidence="4">Alpha/beta-hydrolase</fullName>
    </submittedName>
</protein>
<feature type="domain" description="AB hydrolase-1" evidence="3">
    <location>
        <begin position="39"/>
        <end position="306"/>
    </location>
</feature>
<accession>A0A4V4MLW0</accession>
<dbReference type="InterPro" id="IPR029058">
    <property type="entry name" value="AB_hydrolase_fold"/>
</dbReference>
<dbReference type="PANTHER" id="PTHR43329">
    <property type="entry name" value="EPOXIDE HYDROLASE"/>
    <property type="match status" value="1"/>
</dbReference>
<comment type="caution">
    <text evidence="4">The sequence shown here is derived from an EMBL/GenBank/DDBJ whole genome shotgun (WGS) entry which is preliminary data.</text>
</comment>
<dbReference type="GO" id="GO:0016787">
    <property type="term" value="F:hydrolase activity"/>
    <property type="evidence" value="ECO:0007669"/>
    <property type="project" value="UniProtKB-KW"/>
</dbReference>
<dbReference type="InterPro" id="IPR000639">
    <property type="entry name" value="Epox_hydrolase-like"/>
</dbReference>
<keyword evidence="1 4" id="KW-0378">Hydrolase</keyword>
<dbReference type="SUPFAM" id="SSF53474">
    <property type="entry name" value="alpha/beta-Hydrolases"/>
    <property type="match status" value="1"/>
</dbReference>
<dbReference type="Pfam" id="PF00561">
    <property type="entry name" value="Abhydrolase_1"/>
    <property type="match status" value="1"/>
</dbReference>
<evidence type="ECO:0000259" key="3">
    <source>
        <dbReference type="Pfam" id="PF00561"/>
    </source>
</evidence>
<reference evidence="4 5" key="1">
    <citation type="submission" date="2019-03" db="EMBL/GenBank/DDBJ databases">
        <title>Sequencing 25 genomes of Wallemia mellicola.</title>
        <authorList>
            <person name="Gostincar C."/>
        </authorList>
    </citation>
    <scope>NUCLEOTIDE SEQUENCE [LARGE SCALE GENOMIC DNA]</scope>
    <source>
        <strain evidence="4 5">EXF-1262</strain>
    </source>
</reference>
<dbReference type="PRINTS" id="PR00412">
    <property type="entry name" value="EPOXHYDRLASE"/>
</dbReference>
<gene>
    <name evidence="4" type="ORF">E3Q17_02085</name>
</gene>
<evidence type="ECO:0000313" key="5">
    <source>
        <dbReference type="Proteomes" id="UP000307169"/>
    </source>
</evidence>
<proteinExistence type="inferred from homology"/>
<name>A0A4V4MLW0_9BASI</name>
<dbReference type="Proteomes" id="UP000307169">
    <property type="component" value="Unassembled WGS sequence"/>
</dbReference>
<evidence type="ECO:0000256" key="1">
    <source>
        <dbReference type="ARBA" id="ARBA00022801"/>
    </source>
</evidence>
<dbReference type="Gene3D" id="3.40.50.1820">
    <property type="entry name" value="alpha/beta hydrolase"/>
    <property type="match status" value="1"/>
</dbReference>
<evidence type="ECO:0000313" key="4">
    <source>
        <dbReference type="EMBL" id="TIC00753.1"/>
    </source>
</evidence>
<dbReference type="AlphaFoldDB" id="A0A4V4MLW0"/>
<organism evidence="4 5">
    <name type="scientific">Wallemia mellicola</name>
    <dbReference type="NCBI Taxonomy" id="1708541"/>
    <lineage>
        <taxon>Eukaryota</taxon>
        <taxon>Fungi</taxon>
        <taxon>Dikarya</taxon>
        <taxon>Basidiomycota</taxon>
        <taxon>Wallemiomycotina</taxon>
        <taxon>Wallemiomycetes</taxon>
        <taxon>Wallemiales</taxon>
        <taxon>Wallemiaceae</taxon>
        <taxon>Wallemia</taxon>
    </lineage>
</organism>
<dbReference type="EMBL" id="SPRH01000021">
    <property type="protein sequence ID" value="TIC00753.1"/>
    <property type="molecule type" value="Genomic_DNA"/>
</dbReference>